<dbReference type="InterPro" id="IPR048667">
    <property type="entry name" value="Imm5-like"/>
</dbReference>
<dbReference type="STRING" id="100884.GCA_000269565_02750"/>
<gene>
    <name evidence="2" type="ORF">HMPREF9488_03657</name>
</gene>
<comment type="caution">
    <text evidence="2">The sequence shown here is derived from an EMBL/GenBank/DDBJ whole genome shotgun (WGS) entry which is preliminary data.</text>
</comment>
<dbReference type="Proteomes" id="UP000003157">
    <property type="component" value="Unassembled WGS sequence"/>
</dbReference>
<dbReference type="eggNOG" id="ENOG5032SZS">
    <property type="taxonomic scope" value="Bacteria"/>
</dbReference>
<dbReference type="EMBL" id="ADKX01000052">
    <property type="protein sequence ID" value="EFW03010.1"/>
    <property type="molecule type" value="Genomic_DNA"/>
</dbReference>
<evidence type="ECO:0000259" key="1">
    <source>
        <dbReference type="Pfam" id="PF21805"/>
    </source>
</evidence>
<keyword evidence="3" id="KW-1185">Reference proteome</keyword>
<evidence type="ECO:0000313" key="3">
    <source>
        <dbReference type="Proteomes" id="UP000003157"/>
    </source>
</evidence>
<organism evidence="2 3">
    <name type="scientific">Coprobacillus cateniformis</name>
    <dbReference type="NCBI Taxonomy" id="100884"/>
    <lineage>
        <taxon>Bacteria</taxon>
        <taxon>Bacillati</taxon>
        <taxon>Bacillota</taxon>
        <taxon>Erysipelotrichia</taxon>
        <taxon>Erysipelotrichales</taxon>
        <taxon>Coprobacillaceae</taxon>
        <taxon>Coprobacillus</taxon>
    </lineage>
</organism>
<accession>E7GFW4</accession>
<feature type="domain" description="Imm-5-like" evidence="1">
    <location>
        <begin position="22"/>
        <end position="144"/>
    </location>
</feature>
<dbReference type="Pfam" id="PF21805">
    <property type="entry name" value="Imm5_like"/>
    <property type="match status" value="1"/>
</dbReference>
<reference evidence="2 3" key="1">
    <citation type="submission" date="2010-12" db="EMBL/GenBank/DDBJ databases">
        <title>The Genome Sequence of Coprobacillus sp. strain 29_1.</title>
        <authorList>
            <consortium name="The Broad Institute Genome Sequencing Platform"/>
            <person name="Earl A."/>
            <person name="Ward D."/>
            <person name="Feldgarden M."/>
            <person name="Gevers D."/>
            <person name="Daigneault M."/>
            <person name="Sibley C.D."/>
            <person name="White A."/>
            <person name="Strauss J."/>
            <person name="Allen-Vercoe E."/>
            <person name="Young S.K."/>
            <person name="Zeng Q."/>
            <person name="Gargeya S."/>
            <person name="Fitzgerald M."/>
            <person name="Haas B."/>
            <person name="Abouelleil A."/>
            <person name="Alvarado L."/>
            <person name="Arachchi H.M."/>
            <person name="Berlin A."/>
            <person name="Brown A."/>
            <person name="Chapman S.B."/>
            <person name="Chen Z."/>
            <person name="Dunbar C."/>
            <person name="Freedman E."/>
            <person name="Gearin G."/>
            <person name="Gellesch M."/>
            <person name="Goldberg J."/>
            <person name="Griggs A."/>
            <person name="Gujja S."/>
            <person name="Heilman E."/>
            <person name="Heiman D."/>
            <person name="Howarth C."/>
            <person name="Larson L."/>
            <person name="Lui A."/>
            <person name="MacDonald P.J.P."/>
            <person name="Mehta T."/>
            <person name="Montmayeur A."/>
            <person name="Murphy C."/>
            <person name="Neiman D."/>
            <person name="Pearson M."/>
            <person name="Priest M."/>
            <person name="Roberts A."/>
            <person name="Saif S."/>
            <person name="Shea T."/>
            <person name="Shenoy N."/>
            <person name="Sisk P."/>
            <person name="Stolte C."/>
            <person name="Sykes S."/>
            <person name="White J."/>
            <person name="Yandava C."/>
            <person name="Nusbaum C."/>
            <person name="Birren B."/>
        </authorList>
    </citation>
    <scope>NUCLEOTIDE SEQUENCE [LARGE SCALE GENOMIC DNA]</scope>
    <source>
        <strain evidence="2 3">29_1</strain>
    </source>
</reference>
<name>E7GFW4_9FIRM</name>
<proteinExistence type="predicted"/>
<evidence type="ECO:0000313" key="2">
    <source>
        <dbReference type="EMBL" id="EFW03010.1"/>
    </source>
</evidence>
<sequence length="172" mass="19576">MAGLRKMLGNINDTTLVSLMNMIETQSASTLAKWALDYVEEHVLMLCHHAFVEDMKIAIQTSRQYINQERTSQELKKVLKDTKVILKDVHDPVNMAAIRAILTACATYDTPTNALGFTFYAVAAIVYSEVGLFESKQKYDQLAKEKFKDILYSFQLIAVNDEVNPVKVKWYC</sequence>
<dbReference type="OrthoDB" id="1654420at2"/>
<protein>
    <recommendedName>
        <fullName evidence="1">Imm-5-like domain-containing protein</fullName>
    </recommendedName>
</protein>
<dbReference type="AlphaFoldDB" id="E7GFW4"/>
<dbReference type="HOGENOM" id="CLU_1530024_0_0_9"/>